<sequence>MPKPLVLSKAQESFQKLHWNSPKISVRSIDQLDVELISLVHQTNRSTNHMPVDLIGRRGCRSPTPQHPGRVLYGVSDLGFRVKDSTSLVDKLNNA</sequence>
<protein>
    <submittedName>
        <fullName evidence="1">Uncharacterized protein</fullName>
    </submittedName>
</protein>
<dbReference type="EMBL" id="KL596717">
    <property type="protein sequence ID" value="KER27705.1"/>
    <property type="molecule type" value="Genomic_DNA"/>
</dbReference>
<dbReference type="RefSeq" id="XP_009168579.1">
    <property type="nucleotide sequence ID" value="XM_009170315.1"/>
</dbReference>
<organism evidence="1 2">
    <name type="scientific">Opisthorchis viverrini</name>
    <name type="common">Southeast Asian liver fluke</name>
    <dbReference type="NCBI Taxonomy" id="6198"/>
    <lineage>
        <taxon>Eukaryota</taxon>
        <taxon>Metazoa</taxon>
        <taxon>Spiralia</taxon>
        <taxon>Lophotrochozoa</taxon>
        <taxon>Platyhelminthes</taxon>
        <taxon>Trematoda</taxon>
        <taxon>Digenea</taxon>
        <taxon>Opisthorchiida</taxon>
        <taxon>Opisthorchiata</taxon>
        <taxon>Opisthorchiidae</taxon>
        <taxon>Opisthorchis</taxon>
    </lineage>
</organism>
<dbReference type="GeneID" id="20319514"/>
<dbReference type="KEGG" id="ovi:T265_05332"/>
<accession>A0A074ZWJ5</accession>
<dbReference type="Proteomes" id="UP000054324">
    <property type="component" value="Unassembled WGS sequence"/>
</dbReference>
<proteinExistence type="predicted"/>
<dbReference type="CTD" id="20319514"/>
<gene>
    <name evidence="1" type="ORF">T265_05332</name>
</gene>
<keyword evidence="2" id="KW-1185">Reference proteome</keyword>
<evidence type="ECO:0000313" key="1">
    <source>
        <dbReference type="EMBL" id="KER27705.1"/>
    </source>
</evidence>
<dbReference type="AlphaFoldDB" id="A0A074ZWJ5"/>
<name>A0A074ZWJ5_OPIVI</name>
<evidence type="ECO:0000313" key="2">
    <source>
        <dbReference type="Proteomes" id="UP000054324"/>
    </source>
</evidence>
<reference evidence="1 2" key="1">
    <citation type="submission" date="2013-11" db="EMBL/GenBank/DDBJ databases">
        <title>Opisthorchis viverrini - life in the bile duct.</title>
        <authorList>
            <person name="Young N.D."/>
            <person name="Nagarajan N."/>
            <person name="Lin S.J."/>
            <person name="Korhonen P.K."/>
            <person name="Jex A.R."/>
            <person name="Hall R.S."/>
            <person name="Safavi-Hemami H."/>
            <person name="Kaewkong W."/>
            <person name="Bertrand D."/>
            <person name="Gao S."/>
            <person name="Seet Q."/>
            <person name="Wongkham S."/>
            <person name="Teh B.T."/>
            <person name="Wongkham C."/>
            <person name="Intapan P.M."/>
            <person name="Maleewong W."/>
            <person name="Yang X."/>
            <person name="Hu M."/>
            <person name="Wang Z."/>
            <person name="Hofmann A."/>
            <person name="Sternberg P.W."/>
            <person name="Tan P."/>
            <person name="Wang J."/>
            <person name="Gasser R.B."/>
        </authorList>
    </citation>
    <scope>NUCLEOTIDE SEQUENCE [LARGE SCALE GENOMIC DNA]</scope>
</reference>
<dbReference type="OrthoDB" id="10256906at2759"/>